<dbReference type="EMBL" id="NCVQ01000002">
    <property type="protein sequence ID" value="PWZ43969.1"/>
    <property type="molecule type" value="Genomic_DNA"/>
</dbReference>
<dbReference type="AlphaFoldDB" id="A0A3L6G7V8"/>
<accession>A0A3L6G7V8</accession>
<dbReference type="Proteomes" id="UP000251960">
    <property type="component" value="Chromosome 10"/>
</dbReference>
<evidence type="ECO:0000313" key="2">
    <source>
        <dbReference type="Proteomes" id="UP000251960"/>
    </source>
</evidence>
<reference evidence="1 2" key="1">
    <citation type="journal article" date="2018" name="Nat. Genet.">
        <title>Extensive intraspecific gene order and gene structural variations between Mo17 and other maize genomes.</title>
        <authorList>
            <person name="Sun S."/>
            <person name="Zhou Y."/>
            <person name="Chen J."/>
            <person name="Shi J."/>
            <person name="Zhao H."/>
            <person name="Zhao H."/>
            <person name="Song W."/>
            <person name="Zhang M."/>
            <person name="Cui Y."/>
            <person name="Dong X."/>
            <person name="Liu H."/>
            <person name="Ma X."/>
            <person name="Jiao Y."/>
            <person name="Wang B."/>
            <person name="Wei X."/>
            <person name="Stein J.C."/>
            <person name="Glaubitz J.C."/>
            <person name="Lu F."/>
            <person name="Yu G."/>
            <person name="Liang C."/>
            <person name="Fengler K."/>
            <person name="Li B."/>
            <person name="Rafalski A."/>
            <person name="Schnable P.S."/>
            <person name="Ware D.H."/>
            <person name="Buckler E.S."/>
            <person name="Lai J."/>
        </authorList>
    </citation>
    <scope>NUCLEOTIDE SEQUENCE [LARGE SCALE GENOMIC DNA]</scope>
    <source>
        <strain evidence="2">cv. Missouri 17</strain>
        <tissue evidence="1">Seedling</tissue>
    </source>
</reference>
<comment type="caution">
    <text evidence="1">The sequence shown here is derived from an EMBL/GenBank/DDBJ whole genome shotgun (WGS) entry which is preliminary data.</text>
</comment>
<sequence length="36" mass="4031">MLFLILARRGLYGGMRMDFAGRGNEKGRTKNGNDIT</sequence>
<organism evidence="1 2">
    <name type="scientific">Zea mays</name>
    <name type="common">Maize</name>
    <dbReference type="NCBI Taxonomy" id="4577"/>
    <lineage>
        <taxon>Eukaryota</taxon>
        <taxon>Viridiplantae</taxon>
        <taxon>Streptophyta</taxon>
        <taxon>Embryophyta</taxon>
        <taxon>Tracheophyta</taxon>
        <taxon>Spermatophyta</taxon>
        <taxon>Magnoliopsida</taxon>
        <taxon>Liliopsida</taxon>
        <taxon>Poales</taxon>
        <taxon>Poaceae</taxon>
        <taxon>PACMAD clade</taxon>
        <taxon>Panicoideae</taxon>
        <taxon>Andropogonodae</taxon>
        <taxon>Andropogoneae</taxon>
        <taxon>Tripsacinae</taxon>
        <taxon>Zea</taxon>
    </lineage>
</organism>
<gene>
    <name evidence="1" type="ORF">Zm00014a_043969</name>
</gene>
<evidence type="ECO:0000313" key="1">
    <source>
        <dbReference type="EMBL" id="PWZ43969.1"/>
    </source>
</evidence>
<protein>
    <submittedName>
        <fullName evidence="1">Uncharacterized protein</fullName>
    </submittedName>
</protein>
<name>A0A3L6G7V8_MAIZE</name>
<proteinExistence type="predicted"/>